<dbReference type="AlphaFoldDB" id="A0AAU7X889"/>
<sequence>MNKIVRSTIVAGELPERVRGDIDPSREVTVVVTETEAAETPAAGERLDLSRLLPPGEPREPVFTPHFGIRRDNFANAEEVVAWIRAVRDGEPD</sequence>
<dbReference type="EMBL" id="CP158568">
    <property type="protein sequence ID" value="XBY43937.1"/>
    <property type="molecule type" value="Genomic_DNA"/>
</dbReference>
<dbReference type="KEGG" id="mflg:ABS361_18020"/>
<gene>
    <name evidence="1" type="ORF">ABS361_18020</name>
</gene>
<name>A0AAU7X889_9HYPH</name>
<dbReference type="RefSeq" id="WP_407049033.1">
    <property type="nucleotide sequence ID" value="NZ_CP158568.1"/>
</dbReference>
<accession>A0AAU7X889</accession>
<evidence type="ECO:0000313" key="1">
    <source>
        <dbReference type="EMBL" id="XBY43937.1"/>
    </source>
</evidence>
<protein>
    <submittedName>
        <fullName evidence="1">Uncharacterized protein</fullName>
    </submittedName>
</protein>
<proteinExistence type="predicted"/>
<reference evidence="1" key="1">
    <citation type="submission" date="2024-06" db="EMBL/GenBank/DDBJ databases">
        <title>Methylostella associata gen. nov., sp. nov., a novel Ancalomicrobiaceae-affiliated facultatively methylotrophic bacteria that feed on methanotrophs of the genus Methylococcus.</title>
        <authorList>
            <person name="Saltykova V."/>
            <person name="Danilova O.V."/>
            <person name="Oshkin I.Y."/>
            <person name="Belova S.E."/>
            <person name="Pimenov N.V."/>
            <person name="Dedysh S.N."/>
        </authorList>
    </citation>
    <scope>NUCLEOTIDE SEQUENCE</scope>
    <source>
        <strain evidence="1">S20</strain>
    </source>
</reference>
<organism evidence="1">
    <name type="scientific">Methyloraptor flagellatus</name>
    <dbReference type="NCBI Taxonomy" id="3162530"/>
    <lineage>
        <taxon>Bacteria</taxon>
        <taxon>Pseudomonadati</taxon>
        <taxon>Pseudomonadota</taxon>
        <taxon>Alphaproteobacteria</taxon>
        <taxon>Hyphomicrobiales</taxon>
        <taxon>Ancalomicrobiaceae</taxon>
        <taxon>Methyloraptor</taxon>
    </lineage>
</organism>